<sequence length="84" mass="9537">MVRLLSSLKVFTALTLMFLFFQTGSCRELIMRSSKGVDHFATSVVSNRIQESREVMELDYEDAGPNINDRSGFTQPQEPTAPRH</sequence>
<accession>A0ACB9HTN3</accession>
<keyword evidence="2" id="KW-1185">Reference proteome</keyword>
<proteinExistence type="predicted"/>
<gene>
    <name evidence="1" type="ORF">L1987_34429</name>
</gene>
<comment type="caution">
    <text evidence="1">The sequence shown here is derived from an EMBL/GenBank/DDBJ whole genome shotgun (WGS) entry which is preliminary data.</text>
</comment>
<dbReference type="Proteomes" id="UP001056120">
    <property type="component" value="Linkage Group LG11"/>
</dbReference>
<evidence type="ECO:0000313" key="1">
    <source>
        <dbReference type="EMBL" id="KAI3799139.1"/>
    </source>
</evidence>
<organism evidence="1 2">
    <name type="scientific">Smallanthus sonchifolius</name>
    <dbReference type="NCBI Taxonomy" id="185202"/>
    <lineage>
        <taxon>Eukaryota</taxon>
        <taxon>Viridiplantae</taxon>
        <taxon>Streptophyta</taxon>
        <taxon>Embryophyta</taxon>
        <taxon>Tracheophyta</taxon>
        <taxon>Spermatophyta</taxon>
        <taxon>Magnoliopsida</taxon>
        <taxon>eudicotyledons</taxon>
        <taxon>Gunneridae</taxon>
        <taxon>Pentapetalae</taxon>
        <taxon>asterids</taxon>
        <taxon>campanulids</taxon>
        <taxon>Asterales</taxon>
        <taxon>Asteraceae</taxon>
        <taxon>Asteroideae</taxon>
        <taxon>Heliantheae alliance</taxon>
        <taxon>Millerieae</taxon>
        <taxon>Smallanthus</taxon>
    </lineage>
</organism>
<name>A0ACB9HTN3_9ASTR</name>
<evidence type="ECO:0000313" key="2">
    <source>
        <dbReference type="Proteomes" id="UP001056120"/>
    </source>
</evidence>
<protein>
    <submittedName>
        <fullName evidence="1">Uncharacterized protein</fullName>
    </submittedName>
</protein>
<reference evidence="2" key="1">
    <citation type="journal article" date="2022" name="Mol. Ecol. Resour.">
        <title>The genomes of chicory, endive, great burdock and yacon provide insights into Asteraceae palaeo-polyploidization history and plant inulin production.</title>
        <authorList>
            <person name="Fan W."/>
            <person name="Wang S."/>
            <person name="Wang H."/>
            <person name="Wang A."/>
            <person name="Jiang F."/>
            <person name="Liu H."/>
            <person name="Zhao H."/>
            <person name="Xu D."/>
            <person name="Zhang Y."/>
        </authorList>
    </citation>
    <scope>NUCLEOTIDE SEQUENCE [LARGE SCALE GENOMIC DNA]</scope>
    <source>
        <strain evidence="2">cv. Yunnan</strain>
    </source>
</reference>
<reference evidence="1 2" key="2">
    <citation type="journal article" date="2022" name="Mol. Ecol. Resour.">
        <title>The genomes of chicory, endive, great burdock and yacon provide insights into Asteraceae paleo-polyploidization history and plant inulin production.</title>
        <authorList>
            <person name="Fan W."/>
            <person name="Wang S."/>
            <person name="Wang H."/>
            <person name="Wang A."/>
            <person name="Jiang F."/>
            <person name="Liu H."/>
            <person name="Zhao H."/>
            <person name="Xu D."/>
            <person name="Zhang Y."/>
        </authorList>
    </citation>
    <scope>NUCLEOTIDE SEQUENCE [LARGE SCALE GENOMIC DNA]</scope>
    <source>
        <strain evidence="2">cv. Yunnan</strain>
        <tissue evidence="1">Leaves</tissue>
    </source>
</reference>
<dbReference type="EMBL" id="CM042028">
    <property type="protein sequence ID" value="KAI3799139.1"/>
    <property type="molecule type" value="Genomic_DNA"/>
</dbReference>